<protein>
    <submittedName>
        <fullName evidence="1">Uncharacterized protein</fullName>
    </submittedName>
</protein>
<gene>
    <name evidence="1" type="ORF">GT409_01280</name>
</gene>
<sequence>MNKKNMHSGGVLLCRYNPKIQYLAQEFLKELWETERIDLMTAENPLHLFFHKVDQADLESLSGHIETFLQTSASRRLALAAGLRPDILTDEEVRRKIGVAVAHLRDRFPDTEVEGLFVHRDGTVERVI</sequence>
<name>A0A6P1MAI1_9BACT</name>
<dbReference type="EMBL" id="CP047593">
    <property type="protein sequence ID" value="QHI68135.1"/>
    <property type="molecule type" value="Genomic_DNA"/>
</dbReference>
<dbReference type="Proteomes" id="UP000464954">
    <property type="component" value="Chromosome"/>
</dbReference>
<proteinExistence type="predicted"/>
<organism evidence="1 2">
    <name type="scientific">Tichowtungia aerotolerans</name>
    <dbReference type="NCBI Taxonomy" id="2697043"/>
    <lineage>
        <taxon>Bacteria</taxon>
        <taxon>Pseudomonadati</taxon>
        <taxon>Kiritimatiellota</taxon>
        <taxon>Tichowtungiia</taxon>
        <taxon>Tichowtungiales</taxon>
        <taxon>Tichowtungiaceae</taxon>
        <taxon>Tichowtungia</taxon>
    </lineage>
</organism>
<evidence type="ECO:0000313" key="1">
    <source>
        <dbReference type="EMBL" id="QHI68135.1"/>
    </source>
</evidence>
<accession>A0A6P1MAI1</accession>
<dbReference type="RefSeq" id="WP_160626168.1">
    <property type="nucleotide sequence ID" value="NZ_CP047593.1"/>
</dbReference>
<dbReference type="AlphaFoldDB" id="A0A6P1MAI1"/>
<evidence type="ECO:0000313" key="2">
    <source>
        <dbReference type="Proteomes" id="UP000464954"/>
    </source>
</evidence>
<keyword evidence="2" id="KW-1185">Reference proteome</keyword>
<dbReference type="KEGG" id="taer:GT409_01280"/>
<reference evidence="1 2" key="1">
    <citation type="submission" date="2020-01" db="EMBL/GenBank/DDBJ databases">
        <title>Ponticoccus aerotolerans gen. nov., sp. nov., an anaerobic bacterium and proposal of Ponticoccusceae fam. nov., Ponticoccusles ord. nov. and Ponticoccuse classis nov. in the phylum Kiritimatiellaeota.</title>
        <authorList>
            <person name="Zhou L.Y."/>
            <person name="Du Z.J."/>
        </authorList>
    </citation>
    <scope>NUCLEOTIDE SEQUENCE [LARGE SCALE GENOMIC DNA]</scope>
    <source>
        <strain evidence="1 2">S-5007</strain>
    </source>
</reference>